<keyword evidence="1" id="KW-0812">Transmembrane</keyword>
<evidence type="ECO:0000256" key="1">
    <source>
        <dbReference type="SAM" id="Phobius"/>
    </source>
</evidence>
<organism evidence="2 3">
    <name type="scientific">Actinophytocola oryzae</name>
    <dbReference type="NCBI Taxonomy" id="502181"/>
    <lineage>
        <taxon>Bacteria</taxon>
        <taxon>Bacillati</taxon>
        <taxon>Actinomycetota</taxon>
        <taxon>Actinomycetes</taxon>
        <taxon>Pseudonocardiales</taxon>
        <taxon>Pseudonocardiaceae</taxon>
    </lineage>
</organism>
<feature type="transmembrane region" description="Helical" evidence="1">
    <location>
        <begin position="6"/>
        <end position="28"/>
    </location>
</feature>
<feature type="transmembrane region" description="Helical" evidence="1">
    <location>
        <begin position="96"/>
        <end position="115"/>
    </location>
</feature>
<proteinExistence type="predicted"/>
<dbReference type="EMBL" id="SOCP01000014">
    <property type="protein sequence ID" value="TDV44267.1"/>
    <property type="molecule type" value="Genomic_DNA"/>
</dbReference>
<dbReference type="Proteomes" id="UP000294927">
    <property type="component" value="Unassembled WGS sequence"/>
</dbReference>
<evidence type="ECO:0000313" key="2">
    <source>
        <dbReference type="EMBL" id="TDV44267.1"/>
    </source>
</evidence>
<feature type="transmembrane region" description="Helical" evidence="1">
    <location>
        <begin position="66"/>
        <end position="84"/>
    </location>
</feature>
<accession>A0A4R7V6F5</accession>
<reference evidence="2 3" key="1">
    <citation type="submission" date="2019-03" db="EMBL/GenBank/DDBJ databases">
        <title>Genomic Encyclopedia of Archaeal and Bacterial Type Strains, Phase II (KMG-II): from individual species to whole genera.</title>
        <authorList>
            <person name="Goeker M."/>
        </authorList>
    </citation>
    <scope>NUCLEOTIDE SEQUENCE [LARGE SCALE GENOMIC DNA]</scope>
    <source>
        <strain evidence="2 3">DSM 45499</strain>
    </source>
</reference>
<keyword evidence="1" id="KW-1133">Transmembrane helix</keyword>
<dbReference type="OrthoDB" id="4734452at2"/>
<comment type="caution">
    <text evidence="2">The sequence shown here is derived from an EMBL/GenBank/DDBJ whole genome shotgun (WGS) entry which is preliminary data.</text>
</comment>
<keyword evidence="1" id="KW-0472">Membrane</keyword>
<evidence type="ECO:0000313" key="3">
    <source>
        <dbReference type="Proteomes" id="UP000294927"/>
    </source>
</evidence>
<feature type="transmembrane region" description="Helical" evidence="1">
    <location>
        <begin position="40"/>
        <end position="60"/>
    </location>
</feature>
<gene>
    <name evidence="2" type="ORF">CLV71_114177</name>
</gene>
<dbReference type="Pfam" id="PF17197">
    <property type="entry name" value="DUF5134"/>
    <property type="match status" value="1"/>
</dbReference>
<dbReference type="InterPro" id="IPR033458">
    <property type="entry name" value="DUF5134"/>
</dbReference>
<name>A0A4R7V6F5_9PSEU</name>
<dbReference type="AlphaFoldDB" id="A0A4R7V6F5"/>
<feature type="transmembrane region" description="Helical" evidence="1">
    <location>
        <begin position="151"/>
        <end position="172"/>
    </location>
</feature>
<keyword evidence="3" id="KW-1185">Reference proteome</keyword>
<sequence length="221" mass="22882">MFASTALSFVFTVVFAVTGIYSLARLAAVLAGEGTPEDRLVELFHLVMSLAMVGMAWAFVGGPETTGGRAQIVFFGAFTIWFVYRAATHSRLTNGYHFVMAAAMTWMVAAMPLMMGTSGGSSGGGGHHGSAAPSEMPGMDGPATVTPTPGWVTAVTIGFAVLLPAAAGWWALRVLRTDEEARPASSGGVATLAPAVPRVRIDVGCHVLMSLGMAGMLVAML</sequence>
<protein>
    <submittedName>
        <fullName evidence="2">Uncharacterized protein DUF5134</fullName>
    </submittedName>
</protein>
<dbReference type="RefSeq" id="WP_133906696.1">
    <property type="nucleotide sequence ID" value="NZ_SOCP01000014.1"/>
</dbReference>